<evidence type="ECO:0000313" key="3">
    <source>
        <dbReference type="Proteomes" id="UP000327085"/>
    </source>
</evidence>
<reference evidence="3" key="2">
    <citation type="journal article" date="2020" name="Plant J.">
        <title>Transposons played a major role in the diversification between the closely related almond and peach genomes: results from the almond genome sequence.</title>
        <authorList>
            <person name="Alioto T."/>
            <person name="Alexiou K.G."/>
            <person name="Bardil A."/>
            <person name="Barteri F."/>
            <person name="Castanera R."/>
            <person name="Cruz F."/>
            <person name="Dhingra A."/>
            <person name="Duval H."/>
            <person name="Fernandez I Marti A."/>
            <person name="Frias L."/>
            <person name="Galan B."/>
            <person name="Garcia J.L."/>
            <person name="Howad W."/>
            <person name="Gomez-Garrido J."/>
            <person name="Gut M."/>
            <person name="Julca I."/>
            <person name="Morata J."/>
            <person name="Puigdomenech P."/>
            <person name="Ribeca P."/>
            <person name="Rubio Cabetas M.J."/>
            <person name="Vlasova A."/>
            <person name="Wirthensohn M."/>
            <person name="Garcia-Mas J."/>
            <person name="Gabaldon T."/>
            <person name="Casacuberta J.M."/>
            <person name="Arus P."/>
        </authorList>
    </citation>
    <scope>NUCLEOTIDE SEQUENCE [LARGE SCALE GENOMIC DNA]</scope>
    <source>
        <strain evidence="3">cv. Texas</strain>
    </source>
</reference>
<dbReference type="Proteomes" id="UP000327085">
    <property type="component" value="Chromosome 7"/>
</dbReference>
<evidence type="ECO:0000313" key="4">
    <source>
        <dbReference type="Proteomes" id="UP001054821"/>
    </source>
</evidence>
<reference evidence="2" key="1">
    <citation type="submission" date="2019-07" db="EMBL/GenBank/DDBJ databases">
        <authorList>
            <person name="Alioto T."/>
            <person name="Alioto T."/>
            <person name="Gomez Garrido J."/>
        </authorList>
    </citation>
    <scope>NUCLEOTIDE SEQUENCE</scope>
</reference>
<evidence type="ECO:0000313" key="1">
    <source>
        <dbReference type="EMBL" id="KAI5320486.1"/>
    </source>
</evidence>
<dbReference type="InParanoid" id="A0A5E4EA55"/>
<dbReference type="Proteomes" id="UP001054821">
    <property type="component" value="Chromosome 7"/>
</dbReference>
<reference evidence="1 4" key="3">
    <citation type="journal article" date="2022" name="G3 (Bethesda)">
        <title>Whole-genome sequence and methylome profiling of the almond [Prunus dulcis (Mill.) D.A. Webb] cultivar 'Nonpareil'.</title>
        <authorList>
            <person name="D'Amico-Willman K.M."/>
            <person name="Ouma W.Z."/>
            <person name="Meulia T."/>
            <person name="Sideli G.M."/>
            <person name="Gradziel T.M."/>
            <person name="Fresnedo-Ramirez J."/>
        </authorList>
    </citation>
    <scope>NUCLEOTIDE SEQUENCE [LARGE SCALE GENOMIC DNA]</scope>
    <source>
        <strain evidence="1">Clone GOH B32 T37-40</strain>
    </source>
</reference>
<dbReference type="EMBL" id="JAJFAZ020000007">
    <property type="protein sequence ID" value="KAI5320486.1"/>
    <property type="molecule type" value="Genomic_DNA"/>
</dbReference>
<gene>
    <name evidence="2" type="ORF">ALMOND_2B022868</name>
    <name evidence="1" type="ORF">L3X38_040194</name>
</gene>
<accession>A0A5E4EA55</accession>
<proteinExistence type="predicted"/>
<protein>
    <submittedName>
        <fullName evidence="2">Uncharacterized protein</fullName>
    </submittedName>
</protein>
<sequence length="95" mass="10377">MQSQQDVSCIRTLSAQIEPSLSDLRSCSTHFSPFQVTVGVGQRGLNDAITQRGGFGTVDIELVHRVSKLGFSSSRDFNAFMTASLHMKVSRIDSV</sequence>
<keyword evidence="4" id="KW-1185">Reference proteome</keyword>
<evidence type="ECO:0000313" key="2">
    <source>
        <dbReference type="EMBL" id="VVA10638.1"/>
    </source>
</evidence>
<name>A0A5E4EA55_PRUDU</name>
<dbReference type="AlphaFoldDB" id="A0A5E4EA55"/>
<dbReference type="EMBL" id="CABIKO010000002">
    <property type="protein sequence ID" value="VVA10638.1"/>
    <property type="molecule type" value="Genomic_DNA"/>
</dbReference>
<dbReference type="Gramene" id="VVA10638">
    <property type="protein sequence ID" value="VVA10638"/>
    <property type="gene ID" value="Prudul26B022868"/>
</dbReference>
<organism evidence="2 3">
    <name type="scientific">Prunus dulcis</name>
    <name type="common">Almond</name>
    <name type="synonym">Amygdalus dulcis</name>
    <dbReference type="NCBI Taxonomy" id="3755"/>
    <lineage>
        <taxon>Eukaryota</taxon>
        <taxon>Viridiplantae</taxon>
        <taxon>Streptophyta</taxon>
        <taxon>Embryophyta</taxon>
        <taxon>Tracheophyta</taxon>
        <taxon>Spermatophyta</taxon>
        <taxon>Magnoliopsida</taxon>
        <taxon>eudicotyledons</taxon>
        <taxon>Gunneridae</taxon>
        <taxon>Pentapetalae</taxon>
        <taxon>rosids</taxon>
        <taxon>fabids</taxon>
        <taxon>Rosales</taxon>
        <taxon>Rosaceae</taxon>
        <taxon>Amygdaloideae</taxon>
        <taxon>Amygdaleae</taxon>
        <taxon>Prunus</taxon>
    </lineage>
</organism>